<comment type="subcellular location">
    <subcellularLocation>
        <location evidence="2">Membrane</location>
        <topology evidence="2">Multi-pass membrane protein</topology>
    </subcellularLocation>
</comment>
<dbReference type="InterPro" id="IPR013121">
    <property type="entry name" value="Fe_red_NAD-bd_6"/>
</dbReference>
<dbReference type="Pfam" id="PF01794">
    <property type="entry name" value="Ferric_reduct"/>
    <property type="match status" value="1"/>
</dbReference>
<evidence type="ECO:0000313" key="19">
    <source>
        <dbReference type="EMBL" id="QLG70075.1"/>
    </source>
</evidence>
<dbReference type="InterPro" id="IPR039261">
    <property type="entry name" value="FNR_nucleotide-bd"/>
</dbReference>
<protein>
    <recommendedName>
        <fullName evidence="18">FAD-binding FR-type domain-containing protein</fullName>
    </recommendedName>
</protein>
<evidence type="ECO:0000313" key="20">
    <source>
        <dbReference type="Proteomes" id="UP000509704"/>
    </source>
</evidence>
<evidence type="ECO:0000256" key="14">
    <source>
        <dbReference type="ARBA" id="ARBA00023065"/>
    </source>
</evidence>
<keyword evidence="11 16" id="KW-1133">Transmembrane helix</keyword>
<evidence type="ECO:0000256" key="11">
    <source>
        <dbReference type="ARBA" id="ARBA00022989"/>
    </source>
</evidence>
<keyword evidence="7 16" id="KW-0812">Transmembrane</keyword>
<dbReference type="GO" id="GO:0006879">
    <property type="term" value="P:intracellular iron ion homeostasis"/>
    <property type="evidence" value="ECO:0007669"/>
    <property type="project" value="TreeGrafter"/>
</dbReference>
<dbReference type="InterPro" id="IPR013112">
    <property type="entry name" value="FAD-bd_8"/>
</dbReference>
<evidence type="ECO:0000256" key="2">
    <source>
        <dbReference type="ARBA" id="ARBA00004141"/>
    </source>
</evidence>
<keyword evidence="13" id="KW-0408">Iron</keyword>
<evidence type="ECO:0000256" key="15">
    <source>
        <dbReference type="ARBA" id="ARBA00023136"/>
    </source>
</evidence>
<evidence type="ECO:0000256" key="1">
    <source>
        <dbReference type="ARBA" id="ARBA00001974"/>
    </source>
</evidence>
<dbReference type="GO" id="GO:0005886">
    <property type="term" value="C:plasma membrane"/>
    <property type="evidence" value="ECO:0007669"/>
    <property type="project" value="TreeGrafter"/>
</dbReference>
<dbReference type="Gene3D" id="3.40.50.80">
    <property type="entry name" value="Nucleotide-binding domain of ferredoxin-NADP reductase (FNR) module"/>
    <property type="match status" value="1"/>
</dbReference>
<keyword evidence="12" id="KW-0560">Oxidoreductase</keyword>
<keyword evidence="4" id="KW-0813">Transport</keyword>
<dbReference type="OrthoDB" id="167398at2759"/>
<evidence type="ECO:0000256" key="3">
    <source>
        <dbReference type="ARBA" id="ARBA00006278"/>
    </source>
</evidence>
<accession>A0A7H9AV16</accession>
<feature type="signal peptide" evidence="17">
    <location>
        <begin position="1"/>
        <end position="16"/>
    </location>
</feature>
<evidence type="ECO:0000256" key="10">
    <source>
        <dbReference type="ARBA" id="ARBA00022982"/>
    </source>
</evidence>
<keyword evidence="8" id="KW-0274">FAD</keyword>
<dbReference type="SFLD" id="SFLDS00052">
    <property type="entry name" value="Ferric_Reductase_Domain"/>
    <property type="match status" value="1"/>
</dbReference>
<dbReference type="GO" id="GO:0015677">
    <property type="term" value="P:copper ion import"/>
    <property type="evidence" value="ECO:0007669"/>
    <property type="project" value="TreeGrafter"/>
</dbReference>
<dbReference type="RefSeq" id="XP_037141803.1">
    <property type="nucleotide sequence ID" value="XM_037285908.1"/>
</dbReference>
<sequence>MKFLCLLYFAIASSSALVLVDSTLASACVYYEKGFDWGCGTHSNGMKAYTCRCGNVNWLGTITNCINSNSKSRHVVDHAFKHIAGRCLSRGNFHYSLDDMWKFYENGTRYLRNPTKNDEESEVFTTLLVNQTDFDWYYSKFKGFTFEVERSQWFGWGLVFYWASIIAIASLFNISNRYIGFKLFSKSFRKHLAIPPLVRIGNTTSRYADLLLPDAFRTRLEVLIVGVFVCLSIISVGVGYELQTPHPYLTNRWFMNLVLVSYRVDLMSMSLFPVIYFFGIRNNPFIKISGLSYSTFNYFHKWCAYVCAILAFIHSIIWTTYSIKEGGYKMWWNDAYWKWGIAAMTLLGLLVFHAAKLIRDIAYEVFLFLHRFMNIFFIICMYYHCISLGWLGWIWSMAGILGFEYMMRIIRIMLSGGFQKAELTYCGDSVLKMTIRKPKFFKYGCGSFSFIYFVDFHDPWYYPWQSHPFTLLSTPESVDEKLIVYFRAKKGMTNHLLKKIFSSGECTISHRIIIEGPYGNNVSVAHPNNKVVGIAAGLGVTAVYAYFSKIAKNKQSTIVNKFIWIIRNRDHISWFRKELEWLKSKDCEIAIVTTSQISIEDSFITFNDKESTEEFCFRDLGKRPDLVQIISNEITAACEERNDLTFIACGPSSFNRELRAAISQKTCNSLSIAVDYKEESFTW</sequence>
<keyword evidence="10" id="KW-0249">Electron transport</keyword>
<feature type="transmembrane region" description="Helical" evidence="16">
    <location>
        <begin position="220"/>
        <end position="240"/>
    </location>
</feature>
<dbReference type="SFLD" id="SFLDG01168">
    <property type="entry name" value="Ferric_reductase_subgroup_(FRE"/>
    <property type="match status" value="1"/>
</dbReference>
<dbReference type="Pfam" id="PF08022">
    <property type="entry name" value="FAD_binding_8"/>
    <property type="match status" value="1"/>
</dbReference>
<comment type="cofactor">
    <cofactor evidence="1">
        <name>FAD</name>
        <dbReference type="ChEBI" id="CHEBI:57692"/>
    </cofactor>
</comment>
<feature type="transmembrane region" description="Helical" evidence="16">
    <location>
        <begin position="153"/>
        <end position="174"/>
    </location>
</feature>
<gene>
    <name evidence="19" type="ORF">HG535_0A00140</name>
</gene>
<keyword evidence="17" id="KW-0732">Signal</keyword>
<feature type="domain" description="FAD-binding FR-type" evidence="18">
    <location>
        <begin position="402"/>
        <end position="524"/>
    </location>
</feature>
<dbReference type="GO" id="GO:0000293">
    <property type="term" value="F:ferric-chelate reductase activity"/>
    <property type="evidence" value="ECO:0007669"/>
    <property type="project" value="UniProtKB-ARBA"/>
</dbReference>
<keyword evidence="15 16" id="KW-0472">Membrane</keyword>
<dbReference type="GO" id="GO:0006826">
    <property type="term" value="P:iron ion transport"/>
    <property type="evidence" value="ECO:0007669"/>
    <property type="project" value="TreeGrafter"/>
</dbReference>
<evidence type="ECO:0000256" key="6">
    <source>
        <dbReference type="ARBA" id="ARBA00022630"/>
    </source>
</evidence>
<evidence type="ECO:0000256" key="8">
    <source>
        <dbReference type="ARBA" id="ARBA00022827"/>
    </source>
</evidence>
<evidence type="ECO:0000256" key="4">
    <source>
        <dbReference type="ARBA" id="ARBA00022448"/>
    </source>
</evidence>
<dbReference type="SUPFAM" id="SSF52343">
    <property type="entry name" value="Ferredoxin reductase-like, C-terminal NADP-linked domain"/>
    <property type="match status" value="1"/>
</dbReference>
<evidence type="ECO:0000256" key="13">
    <source>
        <dbReference type="ARBA" id="ARBA00023004"/>
    </source>
</evidence>
<evidence type="ECO:0000256" key="16">
    <source>
        <dbReference type="SAM" id="Phobius"/>
    </source>
</evidence>
<feature type="transmembrane region" description="Helical" evidence="16">
    <location>
        <begin position="335"/>
        <end position="353"/>
    </location>
</feature>
<name>A0A7H9AV16_ZYGMR</name>
<dbReference type="InterPro" id="IPR013130">
    <property type="entry name" value="Fe3_Rdtase_TM_dom"/>
</dbReference>
<dbReference type="AlphaFoldDB" id="A0A7H9AV16"/>
<dbReference type="PANTHER" id="PTHR32361:SF25">
    <property type="entry name" value="FERRIC_CUPRIC REDUCTASE TRANSMEMBRANE COMPONENT 1"/>
    <property type="match status" value="1"/>
</dbReference>
<dbReference type="PROSITE" id="PS51384">
    <property type="entry name" value="FAD_FR"/>
    <property type="match status" value="1"/>
</dbReference>
<dbReference type="InterPro" id="IPR017927">
    <property type="entry name" value="FAD-bd_FR_type"/>
</dbReference>
<organism evidence="19 20">
    <name type="scientific">Zygotorulaspora mrakii</name>
    <name type="common">Zygosaccharomyces mrakii</name>
    <dbReference type="NCBI Taxonomy" id="42260"/>
    <lineage>
        <taxon>Eukaryota</taxon>
        <taxon>Fungi</taxon>
        <taxon>Dikarya</taxon>
        <taxon>Ascomycota</taxon>
        <taxon>Saccharomycotina</taxon>
        <taxon>Saccharomycetes</taxon>
        <taxon>Saccharomycetales</taxon>
        <taxon>Saccharomycetaceae</taxon>
        <taxon>Zygotorulaspora</taxon>
    </lineage>
</organism>
<keyword evidence="14" id="KW-0406">Ion transport</keyword>
<evidence type="ECO:0000256" key="5">
    <source>
        <dbReference type="ARBA" id="ARBA00022617"/>
    </source>
</evidence>
<dbReference type="PANTHER" id="PTHR32361">
    <property type="entry name" value="FERRIC/CUPRIC REDUCTASE TRANSMEMBRANE COMPONENT"/>
    <property type="match status" value="1"/>
</dbReference>
<dbReference type="InterPro" id="IPR051410">
    <property type="entry name" value="Ferric/Cupric_Reductase"/>
</dbReference>
<dbReference type="Proteomes" id="UP000509704">
    <property type="component" value="Chromosome 1"/>
</dbReference>
<feature type="chain" id="PRO_5028886827" description="FAD-binding FR-type domain-containing protein" evidence="17">
    <location>
        <begin position="17"/>
        <end position="683"/>
    </location>
</feature>
<dbReference type="GeneID" id="59233711"/>
<keyword evidence="5" id="KW-0479">Metal-binding</keyword>
<keyword evidence="6" id="KW-0285">Flavoprotein</keyword>
<evidence type="ECO:0000259" key="18">
    <source>
        <dbReference type="PROSITE" id="PS51384"/>
    </source>
</evidence>
<proteinExistence type="inferred from homology"/>
<evidence type="ECO:0000256" key="17">
    <source>
        <dbReference type="SAM" id="SignalP"/>
    </source>
</evidence>
<feature type="transmembrane region" description="Helical" evidence="16">
    <location>
        <begin position="302"/>
        <end position="323"/>
    </location>
</feature>
<comment type="similarity">
    <text evidence="3">Belongs to the ferric reductase (FRE) family.</text>
</comment>
<dbReference type="CDD" id="cd06186">
    <property type="entry name" value="NOX_Duox_like_FAD_NADP"/>
    <property type="match status" value="1"/>
</dbReference>
<keyword evidence="20" id="KW-1185">Reference proteome</keyword>
<keyword evidence="9" id="KW-0521">NADP</keyword>
<keyword evidence="5" id="KW-0349">Heme</keyword>
<dbReference type="EMBL" id="CP058604">
    <property type="protein sequence ID" value="QLG70075.1"/>
    <property type="molecule type" value="Genomic_DNA"/>
</dbReference>
<feature type="transmembrane region" description="Helical" evidence="16">
    <location>
        <begin position="260"/>
        <end position="281"/>
    </location>
</feature>
<evidence type="ECO:0000256" key="7">
    <source>
        <dbReference type="ARBA" id="ARBA00022692"/>
    </source>
</evidence>
<dbReference type="KEGG" id="zmk:HG535_0A00140"/>
<dbReference type="Pfam" id="PF08030">
    <property type="entry name" value="NAD_binding_6"/>
    <property type="match status" value="1"/>
</dbReference>
<reference evidence="19 20" key="1">
    <citation type="submission" date="2020-07" db="EMBL/GenBank/DDBJ databases">
        <title>The yeast mating-type switching endonuclease HO is a domesticated member of an unorthodox homing genetic element family.</title>
        <authorList>
            <person name="Coughlan A.Y."/>
            <person name="Lombardi L."/>
            <person name="Braun-Galleani S."/>
            <person name="Martos A.R."/>
            <person name="Galeote V."/>
            <person name="Bigey F."/>
            <person name="Dequin S."/>
            <person name="Byrne K.P."/>
            <person name="Wolfe K.H."/>
        </authorList>
    </citation>
    <scope>NUCLEOTIDE SEQUENCE [LARGE SCALE GENOMIC DNA]</scope>
    <source>
        <strain evidence="19 20">NRRL Y-6702</strain>
    </source>
</reference>
<evidence type="ECO:0000256" key="12">
    <source>
        <dbReference type="ARBA" id="ARBA00023002"/>
    </source>
</evidence>
<evidence type="ECO:0000256" key="9">
    <source>
        <dbReference type="ARBA" id="ARBA00022857"/>
    </source>
</evidence>